<comment type="caution">
    <text evidence="3">The sequence shown here is derived from an EMBL/GenBank/DDBJ whole genome shotgun (WGS) entry which is preliminary data.</text>
</comment>
<keyword evidence="1" id="KW-0808">Transferase</keyword>
<feature type="domain" description="Methyltransferase" evidence="2">
    <location>
        <begin position="34"/>
        <end position="124"/>
    </location>
</feature>
<dbReference type="OrthoDB" id="9804312at2"/>
<dbReference type="InterPro" id="IPR029063">
    <property type="entry name" value="SAM-dependent_MTases_sf"/>
</dbReference>
<evidence type="ECO:0000256" key="1">
    <source>
        <dbReference type="ARBA" id="ARBA00022679"/>
    </source>
</evidence>
<gene>
    <name evidence="3" type="ORF">P256_00420</name>
</gene>
<dbReference type="RefSeq" id="WP_023272023.1">
    <property type="nucleotide sequence ID" value="NZ_KI530712.1"/>
</dbReference>
<dbReference type="HOGENOM" id="CLU_116222_0_0_6"/>
<dbReference type="InterPro" id="IPR041698">
    <property type="entry name" value="Methyltransf_25"/>
</dbReference>
<evidence type="ECO:0000313" key="4">
    <source>
        <dbReference type="Proteomes" id="UP000023785"/>
    </source>
</evidence>
<dbReference type="PANTHER" id="PTHR43861:SF6">
    <property type="entry name" value="METHYLTRANSFERASE TYPE 11"/>
    <property type="match status" value="1"/>
</dbReference>
<dbReference type="Gene3D" id="3.40.50.150">
    <property type="entry name" value="Vaccinia Virus protein VP39"/>
    <property type="match status" value="1"/>
</dbReference>
<dbReference type="Pfam" id="PF13649">
    <property type="entry name" value="Methyltransf_25"/>
    <property type="match status" value="1"/>
</dbReference>
<dbReference type="CDD" id="cd02440">
    <property type="entry name" value="AdoMet_MTases"/>
    <property type="match status" value="1"/>
</dbReference>
<evidence type="ECO:0000313" key="3">
    <source>
        <dbReference type="EMBL" id="ESK39981.1"/>
    </source>
</evidence>
<reference evidence="3 4" key="1">
    <citation type="submission" date="2013-10" db="EMBL/GenBank/DDBJ databases">
        <title>The Genome Sequence of Acinetobacter nectaris CIP 110549.</title>
        <authorList>
            <consortium name="The Broad Institute Genomics Platform"/>
            <consortium name="The Broad Institute Genome Sequencing Center for Infectious Disease"/>
            <person name="Cerqueira G."/>
            <person name="Feldgarden M."/>
            <person name="Courvalin P."/>
            <person name="Grillot-Courvalin C."/>
            <person name="Clermont D."/>
            <person name="Rocha E."/>
            <person name="Yoon E.-J."/>
            <person name="Nemec A."/>
            <person name="Young S.K."/>
            <person name="Zeng Q."/>
            <person name="Gargeya S."/>
            <person name="Fitzgerald M."/>
            <person name="Abouelleil A."/>
            <person name="Alvarado L."/>
            <person name="Berlin A.M."/>
            <person name="Chapman S.B."/>
            <person name="Gainer-Dewar J."/>
            <person name="Goldberg J."/>
            <person name="Gnerre S."/>
            <person name="Griggs A."/>
            <person name="Gujja S."/>
            <person name="Hansen M."/>
            <person name="Howarth C."/>
            <person name="Imamovic A."/>
            <person name="Ireland A."/>
            <person name="Larimer J."/>
            <person name="McCowan C."/>
            <person name="Murphy C."/>
            <person name="Pearson M."/>
            <person name="Poon T.W."/>
            <person name="Priest M."/>
            <person name="Roberts A."/>
            <person name="Saif S."/>
            <person name="Shea T."/>
            <person name="Sykes S."/>
            <person name="Wortman J."/>
            <person name="Nusbaum C."/>
            <person name="Birren B."/>
        </authorList>
    </citation>
    <scope>NUCLEOTIDE SEQUENCE [LARGE SCALE GENOMIC DNA]</scope>
    <source>
        <strain evidence="3 4">CIP 110549</strain>
    </source>
</reference>
<dbReference type="AlphaFoldDB" id="V2TPN5"/>
<evidence type="ECO:0000259" key="2">
    <source>
        <dbReference type="Pfam" id="PF13649"/>
    </source>
</evidence>
<dbReference type="PANTHER" id="PTHR43861">
    <property type="entry name" value="TRANS-ACONITATE 2-METHYLTRANSFERASE-RELATED"/>
    <property type="match status" value="1"/>
</dbReference>
<dbReference type="eggNOG" id="COG0275">
    <property type="taxonomic scope" value="Bacteria"/>
</dbReference>
<dbReference type="GO" id="GO:0016740">
    <property type="term" value="F:transferase activity"/>
    <property type="evidence" value="ECO:0007669"/>
    <property type="project" value="UniProtKB-KW"/>
</dbReference>
<dbReference type="PATRIC" id="fig|1392540.3.peg.411"/>
<organism evidence="3 4">
    <name type="scientific">Acinetobacter nectaris CIP 110549</name>
    <dbReference type="NCBI Taxonomy" id="1392540"/>
    <lineage>
        <taxon>Bacteria</taxon>
        <taxon>Pseudomonadati</taxon>
        <taxon>Pseudomonadota</taxon>
        <taxon>Gammaproteobacteria</taxon>
        <taxon>Moraxellales</taxon>
        <taxon>Moraxellaceae</taxon>
        <taxon>Acinetobacter</taxon>
    </lineage>
</organism>
<protein>
    <recommendedName>
        <fullName evidence="2">Methyltransferase domain-containing protein</fullName>
    </recommendedName>
</protein>
<keyword evidence="4" id="KW-1185">Reference proteome</keyword>
<dbReference type="Proteomes" id="UP000023785">
    <property type="component" value="Unassembled WGS sequence"/>
</dbReference>
<name>V2TPN5_9GAMM</name>
<sequence length="193" mass="22500">MQKSFAEQTLYMRHRPILEVVLGYLNDDLPKVAIDCGCGAGNEVQFLLDQGFTVYAFDQSKQAEEICRTRFKYANRFIFSNNSFHDYPFVEASLITAFFSLFFVPEKQFFDVLENIKKALPKNGIFACNLLGINDAWIEESPHVFLGFNEQQLKDLFSEYFDIVYLDHLQEERPLASGLMKFWDIFTVILKKK</sequence>
<proteinExistence type="predicted"/>
<dbReference type="STRING" id="1392540.P256_00420"/>
<dbReference type="SUPFAM" id="SSF53335">
    <property type="entry name" value="S-adenosyl-L-methionine-dependent methyltransferases"/>
    <property type="match status" value="1"/>
</dbReference>
<accession>V2TPN5</accession>
<dbReference type="EMBL" id="AYER01000003">
    <property type="protein sequence ID" value="ESK39981.1"/>
    <property type="molecule type" value="Genomic_DNA"/>
</dbReference>